<feature type="transmembrane region" description="Helical" evidence="1">
    <location>
        <begin position="26"/>
        <end position="48"/>
    </location>
</feature>
<proteinExistence type="predicted"/>
<keyword evidence="1" id="KW-0812">Transmembrane</keyword>
<dbReference type="Proteomes" id="UP000215731">
    <property type="component" value="Unassembled WGS sequence"/>
</dbReference>
<dbReference type="EMBL" id="NHOZ01000066">
    <property type="protein sequence ID" value="OYR63426.1"/>
    <property type="molecule type" value="Genomic_DNA"/>
</dbReference>
<feature type="transmembrane region" description="Helical" evidence="1">
    <location>
        <begin position="60"/>
        <end position="81"/>
    </location>
</feature>
<gene>
    <name evidence="2" type="ORF">DJ80_08135</name>
</gene>
<feature type="transmembrane region" description="Helical" evidence="1">
    <location>
        <begin position="93"/>
        <end position="112"/>
    </location>
</feature>
<organism evidence="2 3">
    <name type="scientific">Halorubrum ezzemoulense</name>
    <name type="common">Halorubrum chaoviator</name>
    <dbReference type="NCBI Taxonomy" id="337243"/>
    <lineage>
        <taxon>Archaea</taxon>
        <taxon>Methanobacteriati</taxon>
        <taxon>Methanobacteriota</taxon>
        <taxon>Stenosarchaea group</taxon>
        <taxon>Halobacteria</taxon>
        <taxon>Halobacteriales</taxon>
        <taxon>Haloferacaceae</taxon>
        <taxon>Halorubrum</taxon>
    </lineage>
</organism>
<keyword evidence="1" id="KW-0472">Membrane</keyword>
<accession>A0A256J4F4</accession>
<dbReference type="AlphaFoldDB" id="A0A256J4F4"/>
<evidence type="ECO:0000313" key="2">
    <source>
        <dbReference type="EMBL" id="OYR63426.1"/>
    </source>
</evidence>
<protein>
    <submittedName>
        <fullName evidence="2">Uncharacterized protein</fullName>
    </submittedName>
</protein>
<keyword evidence="1" id="KW-1133">Transmembrane helix</keyword>
<sequence length="113" mass="12176">MEQSVSVIGRQSLPIQVDVVGGGGGLAAITIAAFFLSVLLAVFVTYRFARGYLRTRRRPLLFLTLGLLLLAPLPMFLRLASGNVAWVTATERTVVVTASKLCGLLLILGVVYR</sequence>
<evidence type="ECO:0000256" key="1">
    <source>
        <dbReference type="SAM" id="Phobius"/>
    </source>
</evidence>
<reference evidence="2 3" key="1">
    <citation type="journal article" date="2014" name="Front. Microbiol.">
        <title>Population and genomic analysis of the genus Halorubrum.</title>
        <authorList>
            <person name="Fullmer M.S."/>
            <person name="Soucy S.M."/>
            <person name="Swithers K.S."/>
            <person name="Makkay A.M."/>
            <person name="Wheeler R."/>
            <person name="Ventosa A."/>
            <person name="Gogarten J.P."/>
            <person name="Papke R.T."/>
        </authorList>
    </citation>
    <scope>NUCLEOTIDE SEQUENCE [LARGE SCALE GENOMIC DNA]</scope>
    <source>
        <strain evidence="2 3">Ga36</strain>
    </source>
</reference>
<comment type="caution">
    <text evidence="2">The sequence shown here is derived from an EMBL/GenBank/DDBJ whole genome shotgun (WGS) entry which is preliminary data.</text>
</comment>
<evidence type="ECO:0000313" key="3">
    <source>
        <dbReference type="Proteomes" id="UP000215731"/>
    </source>
</evidence>
<name>A0A256J4F4_HALEZ</name>